<dbReference type="eggNOG" id="COG0791">
    <property type="taxonomic scope" value="Bacteria"/>
</dbReference>
<evidence type="ECO:0000256" key="2">
    <source>
        <dbReference type="ARBA" id="ARBA00022670"/>
    </source>
</evidence>
<evidence type="ECO:0000259" key="6">
    <source>
        <dbReference type="PROSITE" id="PS51935"/>
    </source>
</evidence>
<sequence>MKHLCNFKNMLVLTCIIIGGCSSKHDAGSQDLSGNNTGSATSQGAQPDLIPVLAALHDQMHSWQGTPYHWGGTDLEGVDCSGFVWRTLKDRFNIPMDRVTTKELIQMGKPVDIDHMQTGDLVFFRINRELHVGFYDTQMNFLHASVSKGVMRSSLNSPYWKSAFFQARRLKKEYGADITFNQDNKGFNLASQ</sequence>
<keyword evidence="3" id="KW-0732">Signal</keyword>
<dbReference type="PANTHER" id="PTHR47360">
    <property type="entry name" value="MUREIN DD-ENDOPEPTIDASE MEPS/MUREIN LD-CARBOXYPEPTIDASE"/>
    <property type="match status" value="1"/>
</dbReference>
<dbReference type="Gene3D" id="3.90.1720.10">
    <property type="entry name" value="endopeptidase domain like (from Nostoc punctiforme)"/>
    <property type="match status" value="1"/>
</dbReference>
<comment type="similarity">
    <text evidence="1">Belongs to the peptidase C40 family.</text>
</comment>
<dbReference type="PROSITE" id="PS51257">
    <property type="entry name" value="PROKAR_LIPOPROTEIN"/>
    <property type="match status" value="1"/>
</dbReference>
<dbReference type="InterPro" id="IPR052062">
    <property type="entry name" value="Murein_DD/LD_carboxypeptidase"/>
</dbReference>
<evidence type="ECO:0000313" key="7">
    <source>
        <dbReference type="EMBL" id="KGT94124.1"/>
    </source>
</evidence>
<dbReference type="InterPro" id="IPR000064">
    <property type="entry name" value="NLP_P60_dom"/>
</dbReference>
<reference evidence="7 8" key="1">
    <citation type="submission" date="2014-10" db="EMBL/GenBank/DDBJ databases">
        <title>Genome sequence of Erwinia typographi M043b.</title>
        <authorList>
            <person name="Chan K.-G."/>
            <person name="Tan W.-S."/>
        </authorList>
    </citation>
    <scope>NUCLEOTIDE SEQUENCE [LARGE SCALE GENOMIC DNA]</scope>
    <source>
        <strain evidence="7 8">M043b</strain>
    </source>
</reference>
<evidence type="ECO:0000256" key="4">
    <source>
        <dbReference type="ARBA" id="ARBA00022801"/>
    </source>
</evidence>
<evidence type="ECO:0000256" key="5">
    <source>
        <dbReference type="ARBA" id="ARBA00022807"/>
    </source>
</evidence>
<dbReference type="Pfam" id="PF00877">
    <property type="entry name" value="NLPC_P60"/>
    <property type="match status" value="1"/>
</dbReference>
<dbReference type="Proteomes" id="UP000030351">
    <property type="component" value="Unassembled WGS sequence"/>
</dbReference>
<dbReference type="GO" id="GO:0006508">
    <property type="term" value="P:proteolysis"/>
    <property type="evidence" value="ECO:0007669"/>
    <property type="project" value="UniProtKB-KW"/>
</dbReference>
<dbReference type="STRING" id="371042.NG99_10810"/>
<evidence type="ECO:0000313" key="8">
    <source>
        <dbReference type="Proteomes" id="UP000030351"/>
    </source>
</evidence>
<dbReference type="PANTHER" id="PTHR47360:SF1">
    <property type="entry name" value="ENDOPEPTIDASE NLPC-RELATED"/>
    <property type="match status" value="1"/>
</dbReference>
<dbReference type="GO" id="GO:0008234">
    <property type="term" value="F:cysteine-type peptidase activity"/>
    <property type="evidence" value="ECO:0007669"/>
    <property type="project" value="UniProtKB-KW"/>
</dbReference>
<dbReference type="SUPFAM" id="SSF54001">
    <property type="entry name" value="Cysteine proteinases"/>
    <property type="match status" value="1"/>
</dbReference>
<proteinExistence type="inferred from homology"/>
<keyword evidence="4" id="KW-0378">Hydrolase</keyword>
<keyword evidence="2" id="KW-0645">Protease</keyword>
<evidence type="ECO:0000256" key="1">
    <source>
        <dbReference type="ARBA" id="ARBA00007074"/>
    </source>
</evidence>
<organism evidence="7 8">
    <name type="scientific">Erwinia typographi</name>
    <dbReference type="NCBI Taxonomy" id="371042"/>
    <lineage>
        <taxon>Bacteria</taxon>
        <taxon>Pseudomonadati</taxon>
        <taxon>Pseudomonadota</taxon>
        <taxon>Gammaproteobacteria</taxon>
        <taxon>Enterobacterales</taxon>
        <taxon>Erwiniaceae</taxon>
        <taxon>Erwinia</taxon>
    </lineage>
</organism>
<keyword evidence="8" id="KW-1185">Reference proteome</keyword>
<dbReference type="InterPro" id="IPR038765">
    <property type="entry name" value="Papain-like_cys_pep_sf"/>
</dbReference>
<comment type="caution">
    <text evidence="7">The sequence shown here is derived from an EMBL/GenBank/DDBJ whole genome shotgun (WGS) entry which is preliminary data.</text>
</comment>
<protein>
    <submittedName>
        <fullName evidence="7">NlpC</fullName>
    </submittedName>
</protein>
<keyword evidence="5" id="KW-0788">Thiol protease</keyword>
<feature type="domain" description="NlpC/P60" evidence="6">
    <location>
        <begin position="50"/>
        <end position="171"/>
    </location>
</feature>
<dbReference type="EMBL" id="JRUQ01000030">
    <property type="protein sequence ID" value="KGT94124.1"/>
    <property type="molecule type" value="Genomic_DNA"/>
</dbReference>
<dbReference type="PROSITE" id="PS51935">
    <property type="entry name" value="NLPC_P60"/>
    <property type="match status" value="1"/>
</dbReference>
<accession>A0A0A3Z8N4</accession>
<dbReference type="AlphaFoldDB" id="A0A0A3Z8N4"/>
<gene>
    <name evidence="7" type="ORF">NG99_10810</name>
</gene>
<evidence type="ECO:0000256" key="3">
    <source>
        <dbReference type="ARBA" id="ARBA00022729"/>
    </source>
</evidence>
<name>A0A0A3Z8N4_9GAMM</name>